<gene>
    <name evidence="2" type="ORF">K05K4_44230</name>
</gene>
<evidence type="ECO:0000259" key="1">
    <source>
        <dbReference type="Pfam" id="PF07484"/>
    </source>
</evidence>
<evidence type="ECO:0000313" key="2">
    <source>
        <dbReference type="EMBL" id="ARP21140.1"/>
    </source>
</evidence>
<dbReference type="Pfam" id="PF07484">
    <property type="entry name" value="Collar"/>
    <property type="match status" value="1"/>
</dbReference>
<dbReference type="AlphaFoldDB" id="A0A1W6UDP9"/>
<accession>A0A1W6UDP9</accession>
<organism evidence="2">
    <name type="scientific">Vibrio alginolyticus</name>
    <dbReference type="NCBI Taxonomy" id="663"/>
    <lineage>
        <taxon>Bacteria</taxon>
        <taxon>Pseudomonadati</taxon>
        <taxon>Pseudomonadota</taxon>
        <taxon>Gammaproteobacteria</taxon>
        <taxon>Vibrionales</taxon>
        <taxon>Vibrionaceae</taxon>
        <taxon>Vibrio</taxon>
    </lineage>
</organism>
<dbReference type="InterPro" id="IPR011083">
    <property type="entry name" value="Phage_tail_collar_dom"/>
</dbReference>
<proteinExistence type="predicted"/>
<protein>
    <submittedName>
        <fullName evidence="2">Phage Tail Collar Domain protein</fullName>
    </submittedName>
</protein>
<sequence>MATEPYLGTLTAFGGNFAIRNWAMCSGQMQAIEDNPALFSLVSTLYGGDARTTFGLPDLRGRSPVGVGTRPGGMDYHQGERLGTELVTIDITQMPAHLHTAIFTPLGTSAPVTGRMQVATNAANTQVPDSNSYIAQNSTPGFYKPTFQQPDLTEIEGLSVSGSGSGGGTVTVTETGGSMPLNILSPVLPINWLIATAGVYPPHS</sequence>
<dbReference type="InterPro" id="IPR037053">
    <property type="entry name" value="Phage_tail_collar_dom_sf"/>
</dbReference>
<dbReference type="SUPFAM" id="SSF88874">
    <property type="entry name" value="Receptor-binding domain of short tail fibre protein gp12"/>
    <property type="match status" value="1"/>
</dbReference>
<name>A0A1W6UDP9_VIBAL</name>
<reference evidence="2" key="1">
    <citation type="submission" date="2016-10" db="EMBL/GenBank/DDBJ databases">
        <title>The High Quality Genome of Vibrio alginolyticus K01M1.</title>
        <authorList>
            <person name="Wendling C."/>
            <person name="Chibani C.M."/>
            <person name="Hertel R."/>
            <person name="Sproer C."/>
            <person name="Bunk B."/>
            <person name="Overmann J."/>
            <person name="Roth O."/>
            <person name="Liesegang H."/>
        </authorList>
    </citation>
    <scope>NUCLEOTIDE SEQUENCE</scope>
    <source>
        <strain evidence="2">K05K4</strain>
    </source>
</reference>
<dbReference type="Gene3D" id="3.90.1340.10">
    <property type="entry name" value="Phage tail collar domain"/>
    <property type="match status" value="1"/>
</dbReference>
<feature type="domain" description="Phage tail collar" evidence="1">
    <location>
        <begin position="8"/>
        <end position="64"/>
    </location>
</feature>
<dbReference type="EMBL" id="CP017903">
    <property type="protein sequence ID" value="ARP21140.1"/>
    <property type="molecule type" value="Genomic_DNA"/>
</dbReference>
<dbReference type="RefSeq" id="WP_005373442.1">
    <property type="nucleotide sequence ID" value="NZ_AP023186.1"/>
</dbReference>